<keyword evidence="2" id="KW-1185">Reference proteome</keyword>
<sequence length="172" mass="19871">MSPTHPSDEYSLLAATACRNVDGNPARRLPEFHYRKLYVDCSSDFLLGDELVTLGFIAAINSTETPPLPQEVNSHVGHQNGVRDQDDDSYWKELRDFFESGEFPSRLGTDKARLRFRKRSQRFFLQHNRLWLAPKKSTERLPRKVIEDRSKRPELIASAHNECGHRGRDATY</sequence>
<dbReference type="Proteomes" id="UP001163798">
    <property type="component" value="Unassembled WGS sequence"/>
</dbReference>
<evidence type="ECO:0000313" key="1">
    <source>
        <dbReference type="EMBL" id="KAJ3780044.1"/>
    </source>
</evidence>
<evidence type="ECO:0000313" key="2">
    <source>
        <dbReference type="Proteomes" id="UP001163798"/>
    </source>
</evidence>
<organism evidence="1 2">
    <name type="scientific">Lentinula aff. detonsa</name>
    <dbReference type="NCBI Taxonomy" id="2804958"/>
    <lineage>
        <taxon>Eukaryota</taxon>
        <taxon>Fungi</taxon>
        <taxon>Dikarya</taxon>
        <taxon>Basidiomycota</taxon>
        <taxon>Agaricomycotina</taxon>
        <taxon>Agaricomycetes</taxon>
        <taxon>Agaricomycetidae</taxon>
        <taxon>Agaricales</taxon>
        <taxon>Marasmiineae</taxon>
        <taxon>Omphalotaceae</taxon>
        <taxon>Lentinula</taxon>
    </lineage>
</organism>
<proteinExistence type="predicted"/>
<name>A0AA38KKC3_9AGAR</name>
<accession>A0AA38KKC3</accession>
<reference evidence="1" key="1">
    <citation type="submission" date="2022-08" db="EMBL/GenBank/DDBJ databases">
        <authorList>
            <consortium name="DOE Joint Genome Institute"/>
            <person name="Min B."/>
            <person name="Riley R."/>
            <person name="Sierra-Patev S."/>
            <person name="Naranjo-Ortiz M."/>
            <person name="Looney B."/>
            <person name="Konkel Z."/>
            <person name="Slot J.C."/>
            <person name="Sakamoto Y."/>
            <person name="Steenwyk J.L."/>
            <person name="Rokas A."/>
            <person name="Carro J."/>
            <person name="Camarero S."/>
            <person name="Ferreira P."/>
            <person name="Molpeceres G."/>
            <person name="Ruiz-Duenas F.J."/>
            <person name="Serrano A."/>
            <person name="Henrissat B."/>
            <person name="Drula E."/>
            <person name="Hughes K.W."/>
            <person name="Mata J.L."/>
            <person name="Ishikawa N.K."/>
            <person name="Vargas-Isla R."/>
            <person name="Ushijima S."/>
            <person name="Smith C.A."/>
            <person name="Ahrendt S."/>
            <person name="Andreopoulos W."/>
            <person name="He G."/>
            <person name="Labutti K."/>
            <person name="Lipzen A."/>
            <person name="Ng V."/>
            <person name="Sandor L."/>
            <person name="Barry K."/>
            <person name="Martinez A.T."/>
            <person name="Xiao Y."/>
            <person name="Gibbons J.G."/>
            <person name="Terashima K."/>
            <person name="Hibbett D.S."/>
            <person name="Grigoriev I.V."/>
        </authorList>
    </citation>
    <scope>NUCLEOTIDE SEQUENCE</scope>
    <source>
        <strain evidence="1">TFB10291</strain>
    </source>
</reference>
<protein>
    <submittedName>
        <fullName evidence="1">Uncharacterized protein</fullName>
    </submittedName>
</protein>
<dbReference type="EMBL" id="MU793962">
    <property type="protein sequence ID" value="KAJ3780044.1"/>
    <property type="molecule type" value="Genomic_DNA"/>
</dbReference>
<feature type="non-terminal residue" evidence="1">
    <location>
        <position position="172"/>
    </location>
</feature>
<comment type="caution">
    <text evidence="1">The sequence shown here is derived from an EMBL/GenBank/DDBJ whole genome shotgun (WGS) entry which is preliminary data.</text>
</comment>
<gene>
    <name evidence="1" type="ORF">GGU10DRAFT_280014</name>
</gene>
<dbReference type="AlphaFoldDB" id="A0AA38KKC3"/>